<feature type="transmembrane region" description="Helical" evidence="1">
    <location>
        <begin position="7"/>
        <end position="24"/>
    </location>
</feature>
<evidence type="ECO:0000256" key="1">
    <source>
        <dbReference type="SAM" id="Phobius"/>
    </source>
</evidence>
<dbReference type="Proteomes" id="UP000253083">
    <property type="component" value="Unassembled WGS sequence"/>
</dbReference>
<proteinExistence type="predicted"/>
<protein>
    <submittedName>
        <fullName evidence="2">Uncharacterized protein</fullName>
    </submittedName>
</protein>
<keyword evidence="3" id="KW-1185">Reference proteome</keyword>
<dbReference type="EMBL" id="QNRT01000005">
    <property type="protein sequence ID" value="RBP48950.1"/>
    <property type="molecule type" value="Genomic_DNA"/>
</dbReference>
<gene>
    <name evidence="2" type="ORF">DFR28_105290</name>
</gene>
<accession>A0A395JMD7</accession>
<dbReference type="AlphaFoldDB" id="A0A395JMD7"/>
<keyword evidence="1" id="KW-0812">Transmembrane</keyword>
<feature type="transmembrane region" description="Helical" evidence="1">
    <location>
        <begin position="44"/>
        <end position="67"/>
    </location>
</feature>
<keyword evidence="1" id="KW-0472">Membrane</keyword>
<organism evidence="2 3">
    <name type="scientific">Arenicella xantha</name>
    <dbReference type="NCBI Taxonomy" id="644221"/>
    <lineage>
        <taxon>Bacteria</taxon>
        <taxon>Pseudomonadati</taxon>
        <taxon>Pseudomonadota</taxon>
        <taxon>Gammaproteobacteria</taxon>
        <taxon>Arenicellales</taxon>
        <taxon>Arenicellaceae</taxon>
        <taxon>Arenicella</taxon>
    </lineage>
</organism>
<comment type="caution">
    <text evidence="2">The sequence shown here is derived from an EMBL/GenBank/DDBJ whole genome shotgun (WGS) entry which is preliminary data.</text>
</comment>
<feature type="transmembrane region" description="Helical" evidence="1">
    <location>
        <begin position="103"/>
        <end position="120"/>
    </location>
</feature>
<sequence>MIKSRLIYLIPLALGIFTVVVDYLPENLPSALGEYRNIQDVQNFDFPFSMFLRIAFFFAWLFTYIAIFLGKRKYLSLCAVSFIGFIISKLLFGPIVVTAEISILQQLTIFSVGIALGVTYRNGM</sequence>
<dbReference type="InParanoid" id="A0A395JMD7"/>
<dbReference type="RefSeq" id="WP_113955536.1">
    <property type="nucleotide sequence ID" value="NZ_QNRT01000005.1"/>
</dbReference>
<evidence type="ECO:0000313" key="2">
    <source>
        <dbReference type="EMBL" id="RBP48950.1"/>
    </source>
</evidence>
<feature type="transmembrane region" description="Helical" evidence="1">
    <location>
        <begin position="74"/>
        <end position="97"/>
    </location>
</feature>
<keyword evidence="1" id="KW-1133">Transmembrane helix</keyword>
<name>A0A395JMD7_9GAMM</name>
<evidence type="ECO:0000313" key="3">
    <source>
        <dbReference type="Proteomes" id="UP000253083"/>
    </source>
</evidence>
<reference evidence="2 3" key="1">
    <citation type="submission" date="2018-06" db="EMBL/GenBank/DDBJ databases">
        <title>Genomic Encyclopedia of Type Strains, Phase IV (KMG-IV): sequencing the most valuable type-strain genomes for metagenomic binning, comparative biology and taxonomic classification.</title>
        <authorList>
            <person name="Goeker M."/>
        </authorList>
    </citation>
    <scope>NUCLEOTIDE SEQUENCE [LARGE SCALE GENOMIC DNA]</scope>
    <source>
        <strain evidence="2 3">DSM 24032</strain>
    </source>
</reference>